<gene>
    <name evidence="4" type="ORF">MGAL_10B077101</name>
</gene>
<dbReference type="PROSITE" id="PS50878">
    <property type="entry name" value="RT_POL"/>
    <property type="match status" value="1"/>
</dbReference>
<accession>A0A8B6F2F9</accession>
<keyword evidence="2" id="KW-0472">Membrane</keyword>
<evidence type="ECO:0000313" key="4">
    <source>
        <dbReference type="EMBL" id="VDI43317.1"/>
    </source>
</evidence>
<feature type="transmembrane region" description="Helical" evidence="2">
    <location>
        <begin position="209"/>
        <end position="232"/>
    </location>
</feature>
<name>A0A8B6F2F9_MYTGA</name>
<dbReference type="EMBL" id="UYJE01006134">
    <property type="protein sequence ID" value="VDI43317.1"/>
    <property type="molecule type" value="Genomic_DNA"/>
</dbReference>
<feature type="region of interest" description="Disordered" evidence="1">
    <location>
        <begin position="301"/>
        <end position="384"/>
    </location>
</feature>
<feature type="domain" description="Reverse transcriptase" evidence="3">
    <location>
        <begin position="1"/>
        <end position="121"/>
    </location>
</feature>
<feature type="compositionally biased region" description="Polar residues" evidence="1">
    <location>
        <begin position="315"/>
        <end position="327"/>
    </location>
</feature>
<evidence type="ECO:0000259" key="3">
    <source>
        <dbReference type="PROSITE" id="PS50878"/>
    </source>
</evidence>
<feature type="non-terminal residue" evidence="4">
    <location>
        <position position="1"/>
    </location>
</feature>
<organism evidence="4 5">
    <name type="scientific">Mytilus galloprovincialis</name>
    <name type="common">Mediterranean mussel</name>
    <dbReference type="NCBI Taxonomy" id="29158"/>
    <lineage>
        <taxon>Eukaryota</taxon>
        <taxon>Metazoa</taxon>
        <taxon>Spiralia</taxon>
        <taxon>Lophotrochozoa</taxon>
        <taxon>Mollusca</taxon>
        <taxon>Bivalvia</taxon>
        <taxon>Autobranchia</taxon>
        <taxon>Pteriomorphia</taxon>
        <taxon>Mytilida</taxon>
        <taxon>Mytiloidea</taxon>
        <taxon>Mytilidae</taxon>
        <taxon>Mytilinae</taxon>
        <taxon>Mytilus</taxon>
    </lineage>
</organism>
<keyword evidence="2" id="KW-0812">Transmembrane</keyword>
<protein>
    <recommendedName>
        <fullName evidence="3">Reverse transcriptase domain-containing protein</fullName>
    </recommendedName>
</protein>
<reference evidence="4" key="1">
    <citation type="submission" date="2018-11" db="EMBL/GenBank/DDBJ databases">
        <authorList>
            <person name="Alioto T."/>
            <person name="Alioto T."/>
        </authorList>
    </citation>
    <scope>NUCLEOTIDE SEQUENCE</scope>
</reference>
<dbReference type="Proteomes" id="UP000596742">
    <property type="component" value="Unassembled WGS sequence"/>
</dbReference>
<sequence>LQGVKQGGLLSADLYKVYIEDLLSTFENTTSGSEIGETLINAVACADDVAIVSENPHELQYLVNIAAQYSEDHHYLLQPQKSVVIQVQPSNRKKSEDPVRIYINNNAMPISDKSPHLGILRSTTSQKTQDATVEQNITKSRRAAYSLMSADSEEGKLYSIEVVPTWTEKEYQKKKKVNITTHLRDLDQSTSGKDTDRDISVQGVLTTEIFIILTLSTGIVLVFGVCLCFIFYKYKSATKERKPTNNQLQIIPLPPHNNYTVEIEERLYDIIEEEYMLDDQHLQQMQMQMGSDYLDVINETNSTETSESKTKEIPNVSSHSVPASKSQNTNKNEKSSLLSSDSTSSNDEDRQETTEDYVNPYQPVLKMSPPKKGEYLTIPPLPKY</sequence>
<evidence type="ECO:0000256" key="1">
    <source>
        <dbReference type="SAM" id="MobiDB-lite"/>
    </source>
</evidence>
<proteinExistence type="predicted"/>
<evidence type="ECO:0000256" key="2">
    <source>
        <dbReference type="SAM" id="Phobius"/>
    </source>
</evidence>
<dbReference type="OrthoDB" id="6186857at2759"/>
<dbReference type="AlphaFoldDB" id="A0A8B6F2F9"/>
<dbReference type="InterPro" id="IPR000477">
    <property type="entry name" value="RT_dom"/>
</dbReference>
<comment type="caution">
    <text evidence="4">The sequence shown here is derived from an EMBL/GenBank/DDBJ whole genome shotgun (WGS) entry which is preliminary data.</text>
</comment>
<keyword evidence="5" id="KW-1185">Reference proteome</keyword>
<feature type="compositionally biased region" description="Low complexity" evidence="1">
    <location>
        <begin position="335"/>
        <end position="345"/>
    </location>
</feature>
<evidence type="ECO:0000313" key="5">
    <source>
        <dbReference type="Proteomes" id="UP000596742"/>
    </source>
</evidence>
<keyword evidence="2" id="KW-1133">Transmembrane helix</keyword>